<name>A0A7X6KSC0_9CELL</name>
<proteinExistence type="predicted"/>
<dbReference type="Gene3D" id="2.60.200.20">
    <property type="match status" value="1"/>
</dbReference>
<feature type="compositionally biased region" description="Polar residues" evidence="2">
    <location>
        <begin position="147"/>
        <end position="159"/>
    </location>
</feature>
<gene>
    <name evidence="4" type="ORF">HGA03_01730</name>
</gene>
<reference evidence="4 5" key="1">
    <citation type="submission" date="2020-04" db="EMBL/GenBank/DDBJ databases">
        <title>MicrobeNet Type strains.</title>
        <authorList>
            <person name="Nicholson A.C."/>
        </authorList>
    </citation>
    <scope>NUCLEOTIDE SEQUENCE [LARGE SCALE GENOMIC DNA]</scope>
    <source>
        <strain evidence="4 5">ATCC BAA-788</strain>
    </source>
</reference>
<dbReference type="EMBL" id="JAAXOX010000001">
    <property type="protein sequence ID" value="NKY21381.1"/>
    <property type="molecule type" value="Genomic_DNA"/>
</dbReference>
<dbReference type="SMART" id="SM00240">
    <property type="entry name" value="FHA"/>
    <property type="match status" value="1"/>
</dbReference>
<dbReference type="CDD" id="cd00060">
    <property type="entry name" value="FHA"/>
    <property type="match status" value="1"/>
</dbReference>
<dbReference type="Pfam" id="PF18936">
    <property type="entry name" value="DUF5684"/>
    <property type="match status" value="1"/>
</dbReference>
<dbReference type="RefSeq" id="WP_168628480.1">
    <property type="nucleotide sequence ID" value="NZ_BONL01000030.1"/>
</dbReference>
<keyword evidence="1" id="KW-0597">Phosphoprotein</keyword>
<accession>A0A7X6KSC0</accession>
<keyword evidence="5" id="KW-1185">Reference proteome</keyword>
<comment type="caution">
    <text evidence="4">The sequence shown here is derived from an EMBL/GenBank/DDBJ whole genome shotgun (WGS) entry which is preliminary data.</text>
</comment>
<evidence type="ECO:0000259" key="3">
    <source>
        <dbReference type="PROSITE" id="PS50006"/>
    </source>
</evidence>
<evidence type="ECO:0000256" key="2">
    <source>
        <dbReference type="SAM" id="MobiDB-lite"/>
    </source>
</evidence>
<dbReference type="Pfam" id="PF00498">
    <property type="entry name" value="FHA"/>
    <property type="match status" value="1"/>
</dbReference>
<dbReference type="AlphaFoldDB" id="A0A7X6KSC0"/>
<evidence type="ECO:0000256" key="1">
    <source>
        <dbReference type="ARBA" id="ARBA00022553"/>
    </source>
</evidence>
<dbReference type="InterPro" id="IPR043739">
    <property type="entry name" value="DUF5684"/>
</dbReference>
<organism evidence="4 5">
    <name type="scientific">Cellulomonas denverensis</name>
    <dbReference type="NCBI Taxonomy" id="264297"/>
    <lineage>
        <taxon>Bacteria</taxon>
        <taxon>Bacillati</taxon>
        <taxon>Actinomycetota</taxon>
        <taxon>Actinomycetes</taxon>
        <taxon>Micrococcales</taxon>
        <taxon>Cellulomonadaceae</taxon>
        <taxon>Cellulomonas</taxon>
    </lineage>
</organism>
<feature type="region of interest" description="Disordered" evidence="2">
    <location>
        <begin position="147"/>
        <end position="211"/>
    </location>
</feature>
<feature type="compositionally biased region" description="Acidic residues" evidence="2">
    <location>
        <begin position="202"/>
        <end position="211"/>
    </location>
</feature>
<feature type="domain" description="FHA" evidence="3">
    <location>
        <begin position="242"/>
        <end position="293"/>
    </location>
</feature>
<dbReference type="InterPro" id="IPR008984">
    <property type="entry name" value="SMAD_FHA_dom_sf"/>
</dbReference>
<protein>
    <submittedName>
        <fullName evidence="4">FHA domain-containing protein</fullName>
    </submittedName>
</protein>
<dbReference type="Proteomes" id="UP000581206">
    <property type="component" value="Unassembled WGS sequence"/>
</dbReference>
<dbReference type="InterPro" id="IPR000253">
    <property type="entry name" value="FHA_dom"/>
</dbReference>
<evidence type="ECO:0000313" key="5">
    <source>
        <dbReference type="Proteomes" id="UP000581206"/>
    </source>
</evidence>
<dbReference type="SUPFAM" id="SSF49879">
    <property type="entry name" value="SMAD/FHA domain"/>
    <property type="match status" value="1"/>
</dbReference>
<dbReference type="PROSITE" id="PS50006">
    <property type="entry name" value="FHA_DOMAIN"/>
    <property type="match status" value="1"/>
</dbReference>
<sequence>MNPATPSDQMITATLIGLLALLCLTGLHCWYAAALGAVFRRLGLPAWRAWVPVWNEVTLLERGGVPGWSVIYLFIPLVNLYGIVLHTTAAHRIGAELGRGTGTTVFGVIAPPVWAGVLGWSRAPDRGAGPVVQYRAVPVGQRAEVASSTAVPTAPSWTPTLDVAPATPPPMSPAPAPASPPPPRPVIVPALPAVPAPSCPDPDPDPDDADDEGTVLAVAPARDPWVLQLDDGRQFPVPPPTAVLGRRPSVGEFPTVQLADPGRTLSKTHARLDLIDGVWFITDLGSTNGVTVTEPDGAPRRLDPGTRAPVTGRILLGTLGALLLPPERTDA</sequence>
<feature type="compositionally biased region" description="Pro residues" evidence="2">
    <location>
        <begin position="166"/>
        <end position="201"/>
    </location>
</feature>
<evidence type="ECO:0000313" key="4">
    <source>
        <dbReference type="EMBL" id="NKY21381.1"/>
    </source>
</evidence>